<dbReference type="InterPro" id="IPR037481">
    <property type="entry name" value="LacX"/>
</dbReference>
<dbReference type="InterPro" id="IPR008183">
    <property type="entry name" value="Aldose_1/G6P_1-epimerase"/>
</dbReference>
<dbReference type="AlphaFoldDB" id="A0A095AEE7"/>
<reference evidence="1 2" key="1">
    <citation type="submission" date="2018-02" db="EMBL/GenBank/DDBJ databases">
        <authorList>
            <person name="Rodrigo-Torres L."/>
            <person name="Arahal R. D."/>
            <person name="Lucena T."/>
        </authorList>
    </citation>
    <scope>NUCLEOTIDE SEQUENCE [LARGE SCALE GENOMIC DNA]</scope>
    <source>
        <strain evidence="1 2">CECT 9267</strain>
    </source>
</reference>
<sequence>MIQIANEFLTVTLSPQGAELQSVKGAVSGLEYLWQADPKVWGRHAPVLFPFVGRSKNDQYTYQGKTYPMGQHGFARDRQFEVESQTDTAVTFLLKSDEESLKIYPFEFELRVSYQVNDTHLKVGYDVKNTAQSGPMYFSVGGHPGFKVPLTDDTQFEDYFLDYRPQKSRVKIPLQGAFINLNERTLAPTDVATDINHPLFKEDALIYELKGQENKFSIRSEKTDHAISLKVSGAPFIGVWSPYPTEGELVCLEPWWGIADDVDASGELSEKFGVNQLAPNEEFNASYEITVK</sequence>
<dbReference type="CDD" id="cd09024">
    <property type="entry name" value="Aldose_epim_lacX"/>
    <property type="match status" value="1"/>
</dbReference>
<accession>A0A095AEE7</accession>
<name>A0A095AEE7_LATSK</name>
<protein>
    <submittedName>
        <fullName evidence="1">Aldose 1-epimerase</fullName>
    </submittedName>
</protein>
<dbReference type="SUPFAM" id="SSF74650">
    <property type="entry name" value="Galactose mutarotase-like"/>
    <property type="match status" value="1"/>
</dbReference>
<dbReference type="EMBL" id="OKRC01000001">
    <property type="protein sequence ID" value="SPE18946.1"/>
    <property type="molecule type" value="Genomic_DNA"/>
</dbReference>
<dbReference type="PANTHER" id="PTHR11122">
    <property type="entry name" value="APOSPORY-ASSOCIATED PROTEIN C-RELATED"/>
    <property type="match status" value="1"/>
</dbReference>
<comment type="caution">
    <text evidence="1">The sequence shown here is derived from an EMBL/GenBank/DDBJ whole genome shotgun (WGS) entry which is preliminary data.</text>
</comment>
<dbReference type="RefSeq" id="WP_016265137.1">
    <property type="nucleotide sequence ID" value="NZ_AP017931.1"/>
</dbReference>
<dbReference type="Proteomes" id="UP000239650">
    <property type="component" value="Unassembled WGS sequence"/>
</dbReference>
<dbReference type="GO" id="GO:0016853">
    <property type="term" value="F:isomerase activity"/>
    <property type="evidence" value="ECO:0007669"/>
    <property type="project" value="InterPro"/>
</dbReference>
<evidence type="ECO:0000313" key="1">
    <source>
        <dbReference type="EMBL" id="SPE18946.1"/>
    </source>
</evidence>
<dbReference type="GeneID" id="57133843"/>
<dbReference type="InterPro" id="IPR014718">
    <property type="entry name" value="GH-type_carb-bd"/>
</dbReference>
<dbReference type="PANTHER" id="PTHR11122:SF13">
    <property type="entry name" value="GLUCOSE-6-PHOSPHATE 1-EPIMERASE"/>
    <property type="match status" value="1"/>
</dbReference>
<dbReference type="InterPro" id="IPR011013">
    <property type="entry name" value="Gal_mutarotase_sf_dom"/>
</dbReference>
<proteinExistence type="predicted"/>
<organism evidence="1 2">
    <name type="scientific">Latilactobacillus sakei</name>
    <name type="common">Lactobacillus sakei</name>
    <dbReference type="NCBI Taxonomy" id="1599"/>
    <lineage>
        <taxon>Bacteria</taxon>
        <taxon>Bacillati</taxon>
        <taxon>Bacillota</taxon>
        <taxon>Bacilli</taxon>
        <taxon>Lactobacillales</taxon>
        <taxon>Lactobacillaceae</taxon>
        <taxon>Latilactobacillus</taxon>
    </lineage>
</organism>
<dbReference type="GO" id="GO:0005975">
    <property type="term" value="P:carbohydrate metabolic process"/>
    <property type="evidence" value="ECO:0007669"/>
    <property type="project" value="InterPro"/>
</dbReference>
<dbReference type="Gene3D" id="2.70.98.10">
    <property type="match status" value="1"/>
</dbReference>
<dbReference type="GO" id="GO:0030246">
    <property type="term" value="F:carbohydrate binding"/>
    <property type="evidence" value="ECO:0007669"/>
    <property type="project" value="InterPro"/>
</dbReference>
<gene>
    <name evidence="1" type="ORF">LAS9267_00434</name>
</gene>
<evidence type="ECO:0000313" key="2">
    <source>
        <dbReference type="Proteomes" id="UP000239650"/>
    </source>
</evidence>
<dbReference type="Pfam" id="PF01263">
    <property type="entry name" value="Aldose_epim"/>
    <property type="match status" value="1"/>
</dbReference>